<proteinExistence type="predicted"/>
<sequence length="109" mass="12533">MSREDDMTHVIYEAEGLSRCFDVPAIHIPLFSSPFPPSMRHVCQAELYIMLSALNQISTTYIAFLQAKNSFRPPLGFIMHHYQDISQVLTQCIVFRKPWNLEPNLSFSG</sequence>
<reference evidence="1 2" key="1">
    <citation type="journal article" date="2018" name="Evol. Lett.">
        <title>Horizontal gene cluster transfer increased hallucinogenic mushroom diversity.</title>
        <authorList>
            <person name="Reynolds H.T."/>
            <person name="Vijayakumar V."/>
            <person name="Gluck-Thaler E."/>
            <person name="Korotkin H.B."/>
            <person name="Matheny P.B."/>
            <person name="Slot J.C."/>
        </authorList>
    </citation>
    <scope>NUCLEOTIDE SEQUENCE [LARGE SCALE GENOMIC DNA]</scope>
    <source>
        <strain evidence="1 2">2631</strain>
    </source>
</reference>
<comment type="caution">
    <text evidence="1">The sequence shown here is derived from an EMBL/GenBank/DDBJ whole genome shotgun (WGS) entry which is preliminary data.</text>
</comment>
<gene>
    <name evidence="1" type="ORF">CVT25_001405</name>
</gene>
<keyword evidence="2" id="KW-1185">Reference proteome</keyword>
<name>A0A409WNF6_PSICY</name>
<dbReference type="EMBL" id="NHYD01003350">
    <property type="protein sequence ID" value="PPQ80045.1"/>
    <property type="molecule type" value="Genomic_DNA"/>
</dbReference>
<evidence type="ECO:0000313" key="2">
    <source>
        <dbReference type="Proteomes" id="UP000283269"/>
    </source>
</evidence>
<organism evidence="1 2">
    <name type="scientific">Psilocybe cyanescens</name>
    <dbReference type="NCBI Taxonomy" id="93625"/>
    <lineage>
        <taxon>Eukaryota</taxon>
        <taxon>Fungi</taxon>
        <taxon>Dikarya</taxon>
        <taxon>Basidiomycota</taxon>
        <taxon>Agaricomycotina</taxon>
        <taxon>Agaricomycetes</taxon>
        <taxon>Agaricomycetidae</taxon>
        <taxon>Agaricales</taxon>
        <taxon>Agaricineae</taxon>
        <taxon>Strophariaceae</taxon>
        <taxon>Psilocybe</taxon>
    </lineage>
</organism>
<dbReference type="InParanoid" id="A0A409WNF6"/>
<dbReference type="AlphaFoldDB" id="A0A409WNF6"/>
<evidence type="ECO:0000313" key="1">
    <source>
        <dbReference type="EMBL" id="PPQ80045.1"/>
    </source>
</evidence>
<protein>
    <submittedName>
        <fullName evidence="1">Uncharacterized protein</fullName>
    </submittedName>
</protein>
<accession>A0A409WNF6</accession>
<dbReference type="Proteomes" id="UP000283269">
    <property type="component" value="Unassembled WGS sequence"/>
</dbReference>